<protein>
    <submittedName>
        <fullName evidence="1">DUF1631 domain-containing protein</fullName>
    </submittedName>
</protein>
<dbReference type="Pfam" id="PF07793">
    <property type="entry name" value="DUF1631"/>
    <property type="match status" value="1"/>
</dbReference>
<dbReference type="OrthoDB" id="6188167at2"/>
<evidence type="ECO:0000313" key="1">
    <source>
        <dbReference type="EMBL" id="QBB69822.1"/>
    </source>
</evidence>
<proteinExistence type="predicted"/>
<dbReference type="KEGG" id="xbc:ELE36_05255"/>
<name>A0A411HH40_9GAMM</name>
<gene>
    <name evidence="1" type="ORF">ELE36_05255</name>
</gene>
<accession>A0A411HH40</accession>
<reference evidence="1 2" key="1">
    <citation type="submission" date="2019-01" db="EMBL/GenBank/DDBJ databases">
        <title>Pseudolysobacter antarctica gen. nov., sp. nov., isolated from Fildes Peninsula, Antarctica.</title>
        <authorList>
            <person name="Wei Z."/>
            <person name="Peng F."/>
        </authorList>
    </citation>
    <scope>NUCLEOTIDE SEQUENCE [LARGE SCALE GENOMIC DNA]</scope>
    <source>
        <strain evidence="1 2">AQ6-296</strain>
    </source>
</reference>
<sequence>MATPIESGKVIDLQLRQGLHASETDRLGELLKTARTAALKRIGGLLGTLFENLDDALFDLAEKAENNSVQNHYFDGMREVRKKRQLVDRLFQEQLSNLFNDFASGKLQAVRADTMSNSAPIGLALLDDCELEESLAINSMIAKAESRFARGLYGLNQRLSVIRAGTKVEDASNPIGPAPLCHAFRIAVQEFEITVAVKLIVFKLFERFVLGGLEPLYDEVNALLIKAGVLPQTPFVAQTRGMNNAGMQQNTNDQYGNPTLRQDQGGYPQDFAQQQAPMADPAAAVNAQLQSEIYQTLRQLLASRHTPNAPEYAANTYMPTQQLGMPTHVPQAHELLNALSLLQHQTIAAQQQAQAAATPMATMGQVQQVKQELLGQLNKFSAETQNVSHADEDTIDLVGMLFEFIVQDRNLPSEMQALLSRLQIPYLKVALLDRHLFAQKAHPARRLLDAMAEASVGWSPDSDTDQRLFEQVKHTVNELLHNFDDDVGIFERLHRDFVGFTSSQKRRIDLTEQRVTEAARGREKLSLARISAAREIRLRLEDPALPDLVRHVLARPWGNFLTLIFVRHGEASAEWQSALRFMDDLIWSVSPKPGIDDRLRLKMLLPSLENTLRNGLTTVAYHESDMRRVIEDLRKLHARALIAKPVAESRSVQAMDPHEFSSQRSPVVSHDSAAAQISGEDFSEDAAPEEFPLPQMDATLAAAISSVETRAETSSDNEFMQRVRSMKVGTWLQFEDSETGNQERAKLSWISPISGRYLFVNNKGLKVADKTADILARELESGDATLMDDVPLFDRALGAIAERLKAAPPVAT</sequence>
<keyword evidence="2" id="KW-1185">Reference proteome</keyword>
<evidence type="ECO:0000313" key="2">
    <source>
        <dbReference type="Proteomes" id="UP000291562"/>
    </source>
</evidence>
<dbReference type="EMBL" id="CP035704">
    <property type="protein sequence ID" value="QBB69822.1"/>
    <property type="molecule type" value="Genomic_DNA"/>
</dbReference>
<dbReference type="Proteomes" id="UP000291562">
    <property type="component" value="Chromosome"/>
</dbReference>
<organism evidence="1 2">
    <name type="scientific">Pseudolysobacter antarcticus</name>
    <dbReference type="NCBI Taxonomy" id="2511995"/>
    <lineage>
        <taxon>Bacteria</taxon>
        <taxon>Pseudomonadati</taxon>
        <taxon>Pseudomonadota</taxon>
        <taxon>Gammaproteobacteria</taxon>
        <taxon>Lysobacterales</taxon>
        <taxon>Rhodanobacteraceae</taxon>
        <taxon>Pseudolysobacter</taxon>
    </lineage>
</organism>
<dbReference type="AlphaFoldDB" id="A0A411HH40"/>
<dbReference type="RefSeq" id="WP_129832082.1">
    <property type="nucleotide sequence ID" value="NZ_CP035704.1"/>
</dbReference>
<dbReference type="InterPro" id="IPR012434">
    <property type="entry name" value="DUF1631"/>
</dbReference>